<gene>
    <name evidence="1" type="ORF">EV182_006427</name>
</gene>
<name>A0ACC1HL72_9FUNG</name>
<proteinExistence type="predicted"/>
<evidence type="ECO:0000313" key="2">
    <source>
        <dbReference type="Proteomes" id="UP001145114"/>
    </source>
</evidence>
<reference evidence="1" key="1">
    <citation type="submission" date="2022-06" db="EMBL/GenBank/DDBJ databases">
        <title>Phylogenomic reconstructions and comparative analyses of Kickxellomycotina fungi.</title>
        <authorList>
            <person name="Reynolds N.K."/>
            <person name="Stajich J.E."/>
            <person name="Barry K."/>
            <person name="Grigoriev I.V."/>
            <person name="Crous P."/>
            <person name="Smith M.E."/>
        </authorList>
    </citation>
    <scope>NUCLEOTIDE SEQUENCE</scope>
    <source>
        <strain evidence="1">RSA 2271</strain>
    </source>
</reference>
<dbReference type="Proteomes" id="UP001145114">
    <property type="component" value="Unassembled WGS sequence"/>
</dbReference>
<evidence type="ECO:0000313" key="1">
    <source>
        <dbReference type="EMBL" id="KAJ1677315.1"/>
    </source>
</evidence>
<keyword evidence="2" id="KW-1185">Reference proteome</keyword>
<accession>A0ACC1HL72</accession>
<feature type="non-terminal residue" evidence="1">
    <location>
        <position position="87"/>
    </location>
</feature>
<sequence>MGYQADSKIPLAIPTTEFRDDSVNFFDHLEYQQQHQYHEPPMSPEPLPLRLPSKTTSAIVMACVLLGLGVILTPFGVLIVTQVLGDT</sequence>
<dbReference type="EMBL" id="JAMZIH010002632">
    <property type="protein sequence ID" value="KAJ1677315.1"/>
    <property type="molecule type" value="Genomic_DNA"/>
</dbReference>
<organism evidence="1 2">
    <name type="scientific">Spiromyces aspiralis</name>
    <dbReference type="NCBI Taxonomy" id="68401"/>
    <lineage>
        <taxon>Eukaryota</taxon>
        <taxon>Fungi</taxon>
        <taxon>Fungi incertae sedis</taxon>
        <taxon>Zoopagomycota</taxon>
        <taxon>Kickxellomycotina</taxon>
        <taxon>Kickxellomycetes</taxon>
        <taxon>Kickxellales</taxon>
        <taxon>Kickxellaceae</taxon>
        <taxon>Spiromyces</taxon>
    </lineage>
</organism>
<comment type="caution">
    <text evidence="1">The sequence shown here is derived from an EMBL/GenBank/DDBJ whole genome shotgun (WGS) entry which is preliminary data.</text>
</comment>
<protein>
    <submittedName>
        <fullName evidence="1">Uncharacterized protein</fullName>
    </submittedName>
</protein>